<dbReference type="Pfam" id="PF08895">
    <property type="entry name" value="DUF1840"/>
    <property type="match status" value="1"/>
</dbReference>
<dbReference type="EMBL" id="BAABKD010000009">
    <property type="protein sequence ID" value="GAA5091174.1"/>
    <property type="molecule type" value="Genomic_DNA"/>
</dbReference>
<keyword evidence="2" id="KW-1185">Reference proteome</keyword>
<comment type="caution">
    <text evidence="1">The sequence shown here is derived from an EMBL/GenBank/DDBJ whole genome shotgun (WGS) entry which is preliminary data.</text>
</comment>
<dbReference type="RefSeq" id="WP_300647367.1">
    <property type="nucleotide sequence ID" value="NZ_BAABKD010000009.1"/>
</dbReference>
<dbReference type="InterPro" id="IPR014991">
    <property type="entry name" value="DUF1840"/>
</dbReference>
<sequence length="117" mass="12654">MLITFISKASASILMLGKHALPVLEAAGKRFEDGVLPERGVFTPDQLPAAIAGLKAAMDEAPVVDDEVNEDDPDAPKVPAMSRAVGFKQRAYPLYEMLVAAQKQSVDVMWEPAETAW</sequence>
<evidence type="ECO:0000313" key="1">
    <source>
        <dbReference type="EMBL" id="GAA5091174.1"/>
    </source>
</evidence>
<dbReference type="Proteomes" id="UP001500227">
    <property type="component" value="Unassembled WGS sequence"/>
</dbReference>
<accession>A0ABP9M908</accession>
<name>A0ABP9M908_9BURK</name>
<reference evidence="2" key="1">
    <citation type="journal article" date="2019" name="Int. J. Syst. Evol. Microbiol.">
        <title>The Global Catalogue of Microorganisms (GCM) 10K type strain sequencing project: providing services to taxonomists for standard genome sequencing and annotation.</title>
        <authorList>
            <consortium name="The Broad Institute Genomics Platform"/>
            <consortium name="The Broad Institute Genome Sequencing Center for Infectious Disease"/>
            <person name="Wu L."/>
            <person name="Ma J."/>
        </authorList>
    </citation>
    <scope>NUCLEOTIDE SEQUENCE [LARGE SCALE GENOMIC DNA]</scope>
    <source>
        <strain evidence="2">JCM 18423</strain>
    </source>
</reference>
<organism evidence="1 2">
    <name type="scientific">Paenalcaligenes hermetiae</name>
    <dbReference type="NCBI Taxonomy" id="1157987"/>
    <lineage>
        <taxon>Bacteria</taxon>
        <taxon>Pseudomonadati</taxon>
        <taxon>Pseudomonadota</taxon>
        <taxon>Betaproteobacteria</taxon>
        <taxon>Burkholderiales</taxon>
        <taxon>Alcaligenaceae</taxon>
        <taxon>Paenalcaligenes</taxon>
    </lineage>
</organism>
<evidence type="ECO:0000313" key="2">
    <source>
        <dbReference type="Proteomes" id="UP001500227"/>
    </source>
</evidence>
<gene>
    <name evidence="1" type="ORF">GCM10023337_16670</name>
</gene>
<proteinExistence type="predicted"/>
<protein>
    <submittedName>
        <fullName evidence="1">DUF1840 domain-containing protein</fullName>
    </submittedName>
</protein>